<dbReference type="EMBL" id="MNAN01000032">
    <property type="protein sequence ID" value="OHU95015.1"/>
    <property type="molecule type" value="Genomic_DNA"/>
</dbReference>
<evidence type="ECO:0000259" key="3">
    <source>
        <dbReference type="Pfam" id="PF02016"/>
    </source>
</evidence>
<dbReference type="STRING" id="327939.BIW53_13475"/>
<dbReference type="InterPro" id="IPR027461">
    <property type="entry name" value="Carboxypeptidase_A_C_sf"/>
</dbReference>
<dbReference type="Proteomes" id="UP000180253">
    <property type="component" value="Unassembled WGS sequence"/>
</dbReference>
<dbReference type="InterPro" id="IPR003507">
    <property type="entry name" value="S66_fam"/>
</dbReference>
<dbReference type="InterPro" id="IPR040449">
    <property type="entry name" value="Peptidase_S66_N"/>
</dbReference>
<evidence type="ECO:0000313" key="5">
    <source>
        <dbReference type="EMBL" id="OHU95015.1"/>
    </source>
</evidence>
<feature type="domain" description="LD-carboxypeptidase C-terminal" evidence="4">
    <location>
        <begin position="206"/>
        <end position="328"/>
    </location>
</feature>
<protein>
    <submittedName>
        <fullName evidence="5">LD-carboxypeptidase</fullName>
    </submittedName>
</protein>
<gene>
    <name evidence="5" type="ORF">BIW53_13475</name>
</gene>
<reference evidence="5 6" key="1">
    <citation type="submission" date="2016-10" db="EMBL/GenBank/DDBJ databases">
        <title>Pseudoalteromonas amylolytica sp. nov., isolated from the surface seawater.</title>
        <authorList>
            <person name="Wu Y.-H."/>
            <person name="Cheng H."/>
            <person name="Jin X.-B."/>
            <person name="Wang C.-S."/>
            <person name="Xu X.-W."/>
        </authorList>
    </citation>
    <scope>NUCLEOTIDE SEQUENCE [LARGE SCALE GENOMIC DNA]</scope>
    <source>
        <strain evidence="5 6">JCM 12483</strain>
    </source>
</reference>
<comment type="caution">
    <text evidence="5">The sequence shown here is derived from an EMBL/GenBank/DDBJ whole genome shotgun (WGS) entry which is preliminary data.</text>
</comment>
<dbReference type="RefSeq" id="WP_070992531.1">
    <property type="nucleotide sequence ID" value="NZ_CBCSHD010000021.1"/>
</dbReference>
<keyword evidence="6" id="KW-1185">Reference proteome</keyword>
<evidence type="ECO:0000256" key="2">
    <source>
        <dbReference type="ARBA" id="ARBA00022801"/>
    </source>
</evidence>
<dbReference type="SUPFAM" id="SSF141986">
    <property type="entry name" value="LD-carboxypeptidase A C-terminal domain-like"/>
    <property type="match status" value="1"/>
</dbReference>
<keyword evidence="5" id="KW-0121">Carboxypeptidase</keyword>
<dbReference type="InterPro" id="IPR040921">
    <property type="entry name" value="Peptidase_S66C"/>
</dbReference>
<dbReference type="PIRSF" id="PIRSF028757">
    <property type="entry name" value="LD-carboxypeptidase"/>
    <property type="match status" value="1"/>
</dbReference>
<dbReference type="GO" id="GO:0004180">
    <property type="term" value="F:carboxypeptidase activity"/>
    <property type="evidence" value="ECO:0007669"/>
    <property type="project" value="UniProtKB-KW"/>
</dbReference>
<sequence length="345" mass="38728">MKKPYYLQSGSTIAVVSPSWGGPATFPHIYQQGIDNLVSLGFNVKPYPTATMDADTLFQNPKVRADDINAAFLDPEIDAIIATIGGSDSARILKYLDLETISQNPKLYMGYSDSTCLTTTLNQSGIVTFNGPSVMAGLAQLHNFDDNYQTYLKAFLTTNPAKRMLPTFSHFCHGYPDWENTKHTGLCHSFIKSRGPQVLQGNTQVTGRLFGGCIEVLEMLKGTNYWPATNFWQQKVLFLETSQEKPSVEYIRYWLRNYGVMGVFEQLSALLIGRPRDYSEHEQLLLEETVLNVVKEEFNNDQLVVIANLDFGHTDPQVILPLGIQCQVDPQHGSITLVEKVFNDR</sequence>
<dbReference type="SUPFAM" id="SSF52317">
    <property type="entry name" value="Class I glutamine amidotransferase-like"/>
    <property type="match status" value="1"/>
</dbReference>
<dbReference type="PANTHER" id="PTHR30237">
    <property type="entry name" value="MURAMOYLTETRAPEPTIDE CARBOXYPEPTIDASE"/>
    <property type="match status" value="1"/>
</dbReference>
<dbReference type="Gene3D" id="3.50.30.60">
    <property type="entry name" value="LD-carboxypeptidase A C-terminal domain-like"/>
    <property type="match status" value="1"/>
</dbReference>
<evidence type="ECO:0000313" key="6">
    <source>
        <dbReference type="Proteomes" id="UP000180253"/>
    </source>
</evidence>
<name>A0A1S1N5S6_9GAMM</name>
<dbReference type="AlphaFoldDB" id="A0A1S1N5S6"/>
<comment type="similarity">
    <text evidence="1">Belongs to the peptidase S66 family.</text>
</comment>
<evidence type="ECO:0000259" key="4">
    <source>
        <dbReference type="Pfam" id="PF17676"/>
    </source>
</evidence>
<dbReference type="InterPro" id="IPR027478">
    <property type="entry name" value="LdcA_N"/>
</dbReference>
<accession>A0A1S1N5S6</accession>
<feature type="domain" description="LD-carboxypeptidase N-terminal" evidence="3">
    <location>
        <begin position="13"/>
        <end position="131"/>
    </location>
</feature>
<keyword evidence="2" id="KW-0378">Hydrolase</keyword>
<dbReference type="Gene3D" id="3.40.50.10740">
    <property type="entry name" value="Class I glutamine amidotransferase-like"/>
    <property type="match status" value="1"/>
</dbReference>
<dbReference type="OrthoDB" id="9807329at2"/>
<dbReference type="CDD" id="cd07062">
    <property type="entry name" value="Peptidase_S66_mccF_like"/>
    <property type="match status" value="1"/>
</dbReference>
<organism evidence="5 6">
    <name type="scientific">Pseudoalteromonas byunsanensis</name>
    <dbReference type="NCBI Taxonomy" id="327939"/>
    <lineage>
        <taxon>Bacteria</taxon>
        <taxon>Pseudomonadati</taxon>
        <taxon>Pseudomonadota</taxon>
        <taxon>Gammaproteobacteria</taxon>
        <taxon>Alteromonadales</taxon>
        <taxon>Pseudoalteromonadaceae</taxon>
        <taxon>Pseudoalteromonas</taxon>
    </lineage>
</organism>
<dbReference type="PANTHER" id="PTHR30237:SF4">
    <property type="entry name" value="LD-CARBOXYPEPTIDASE C-TERMINAL DOMAIN-CONTAINING PROTEIN"/>
    <property type="match status" value="1"/>
</dbReference>
<evidence type="ECO:0000256" key="1">
    <source>
        <dbReference type="ARBA" id="ARBA00010233"/>
    </source>
</evidence>
<dbReference type="Pfam" id="PF02016">
    <property type="entry name" value="Peptidase_S66"/>
    <property type="match status" value="1"/>
</dbReference>
<dbReference type="Pfam" id="PF17676">
    <property type="entry name" value="Peptidase_S66C"/>
    <property type="match status" value="1"/>
</dbReference>
<keyword evidence="5" id="KW-0645">Protease</keyword>
<dbReference type="InterPro" id="IPR029062">
    <property type="entry name" value="Class_I_gatase-like"/>
</dbReference>
<proteinExistence type="inferred from homology"/>